<dbReference type="EMBL" id="EQ973810">
    <property type="protein sequence ID" value="EEF45707.1"/>
    <property type="molecule type" value="Genomic_DNA"/>
</dbReference>
<evidence type="ECO:0000313" key="4">
    <source>
        <dbReference type="Proteomes" id="UP000008311"/>
    </source>
</evidence>
<organism evidence="3 4">
    <name type="scientific">Ricinus communis</name>
    <name type="common">Castor bean</name>
    <dbReference type="NCBI Taxonomy" id="3988"/>
    <lineage>
        <taxon>Eukaryota</taxon>
        <taxon>Viridiplantae</taxon>
        <taxon>Streptophyta</taxon>
        <taxon>Embryophyta</taxon>
        <taxon>Tracheophyta</taxon>
        <taxon>Spermatophyta</taxon>
        <taxon>Magnoliopsida</taxon>
        <taxon>eudicotyledons</taxon>
        <taxon>Gunneridae</taxon>
        <taxon>Pentapetalae</taxon>
        <taxon>rosids</taxon>
        <taxon>fabids</taxon>
        <taxon>Malpighiales</taxon>
        <taxon>Euphorbiaceae</taxon>
        <taxon>Acalyphoideae</taxon>
        <taxon>Acalypheae</taxon>
        <taxon>Ricinus</taxon>
    </lineage>
</organism>
<name>B9RSG9_RICCO</name>
<accession>B9RSG9</accession>
<dbReference type="InParanoid" id="B9RSG9"/>
<dbReference type="InterPro" id="IPR045358">
    <property type="entry name" value="Ty3_capsid"/>
</dbReference>
<sequence length="120" mass="14173">MKTLTYQKESSTSVPATPHAPMPAPTTTSKENSFRREKADVWYHGWENQNGDRTWDEFAEAFYRRFGKLSITDVVEEFNKIKQSESIEEYQQKFKELKSLMLKHHPWLDESYFFLASSVV</sequence>
<dbReference type="Pfam" id="PF19259">
    <property type="entry name" value="Ty3_capsid"/>
    <property type="match status" value="1"/>
</dbReference>
<keyword evidence="4" id="KW-1185">Reference proteome</keyword>
<feature type="domain" description="Ty3 transposon capsid-like protein" evidence="2">
    <location>
        <begin position="38"/>
        <end position="101"/>
    </location>
</feature>
<reference evidence="4" key="1">
    <citation type="journal article" date="2010" name="Nat. Biotechnol.">
        <title>Draft genome sequence of the oilseed species Ricinus communis.</title>
        <authorList>
            <person name="Chan A.P."/>
            <person name="Crabtree J."/>
            <person name="Zhao Q."/>
            <person name="Lorenzi H."/>
            <person name="Orvis J."/>
            <person name="Puiu D."/>
            <person name="Melake-Berhan A."/>
            <person name="Jones K.M."/>
            <person name="Redman J."/>
            <person name="Chen G."/>
            <person name="Cahoon E.B."/>
            <person name="Gedil M."/>
            <person name="Stanke M."/>
            <person name="Haas B.J."/>
            <person name="Wortman J.R."/>
            <person name="Fraser-Liggett C.M."/>
            <person name="Ravel J."/>
            <person name="Rabinowicz P.D."/>
        </authorList>
    </citation>
    <scope>NUCLEOTIDE SEQUENCE [LARGE SCALE GENOMIC DNA]</scope>
    <source>
        <strain evidence="4">cv. Hale</strain>
    </source>
</reference>
<evidence type="ECO:0000259" key="2">
    <source>
        <dbReference type="Pfam" id="PF19259"/>
    </source>
</evidence>
<feature type="region of interest" description="Disordered" evidence="1">
    <location>
        <begin position="1"/>
        <end position="33"/>
    </location>
</feature>
<evidence type="ECO:0000256" key="1">
    <source>
        <dbReference type="SAM" id="MobiDB-lite"/>
    </source>
</evidence>
<dbReference type="AlphaFoldDB" id="B9RSG9"/>
<proteinExistence type="predicted"/>
<protein>
    <recommendedName>
        <fullName evidence="2">Ty3 transposon capsid-like protein domain-containing protein</fullName>
    </recommendedName>
</protein>
<evidence type="ECO:0000313" key="3">
    <source>
        <dbReference type="EMBL" id="EEF45707.1"/>
    </source>
</evidence>
<feature type="compositionally biased region" description="Polar residues" evidence="1">
    <location>
        <begin position="1"/>
        <end position="14"/>
    </location>
</feature>
<gene>
    <name evidence="3" type="ORF">RCOM_1243360</name>
</gene>
<dbReference type="Proteomes" id="UP000008311">
    <property type="component" value="Unassembled WGS sequence"/>
</dbReference>